<dbReference type="PIRSF" id="PIRSF001500">
    <property type="entry name" value="Chor_mut_pdt_Ppr"/>
    <property type="match status" value="1"/>
</dbReference>
<evidence type="ECO:0000256" key="6">
    <source>
        <dbReference type="ARBA" id="ARBA00023222"/>
    </source>
</evidence>
<dbReference type="PROSITE" id="PS00857">
    <property type="entry name" value="PREPHENATE_DEHYDR_1"/>
    <property type="match status" value="1"/>
</dbReference>
<evidence type="ECO:0000256" key="8">
    <source>
        <dbReference type="ARBA" id="ARBA00047848"/>
    </source>
</evidence>
<organism evidence="13 14">
    <name type="scientific">Aphanothece sacrum FPU1</name>
    <dbReference type="NCBI Taxonomy" id="1920663"/>
    <lineage>
        <taxon>Bacteria</taxon>
        <taxon>Bacillati</taxon>
        <taxon>Cyanobacteriota</taxon>
        <taxon>Cyanophyceae</taxon>
        <taxon>Oscillatoriophycideae</taxon>
        <taxon>Chroococcales</taxon>
        <taxon>Aphanothecaceae</taxon>
        <taxon>Aphanothece</taxon>
    </lineage>
</organism>
<dbReference type="NCBIfam" id="NF008865">
    <property type="entry name" value="PRK11898.1"/>
    <property type="match status" value="1"/>
</dbReference>
<feature type="domain" description="Prephenate dehydratase" evidence="11">
    <location>
        <begin position="4"/>
        <end position="187"/>
    </location>
</feature>
<dbReference type="UniPathway" id="UPA00121">
    <property type="reaction ID" value="UER00345"/>
</dbReference>
<dbReference type="OrthoDB" id="9802281at2"/>
<dbReference type="RefSeq" id="WP_124977674.1">
    <property type="nucleotide sequence ID" value="NZ_BDQK01000001.1"/>
</dbReference>
<dbReference type="AlphaFoldDB" id="A0A401ICB5"/>
<dbReference type="EMBL" id="BDQK01000001">
    <property type="protein sequence ID" value="GBF78933.1"/>
    <property type="molecule type" value="Genomic_DNA"/>
</dbReference>
<dbReference type="InterPro" id="IPR018528">
    <property type="entry name" value="Preph_deHydtase_CS"/>
</dbReference>
<gene>
    <name evidence="10" type="primary">pheA</name>
    <name evidence="13" type="ORF">AsFPU1_0324</name>
</gene>
<evidence type="ECO:0000256" key="3">
    <source>
        <dbReference type="ARBA" id="ARBA00021872"/>
    </source>
</evidence>
<dbReference type="SUPFAM" id="SSF55021">
    <property type="entry name" value="ACT-like"/>
    <property type="match status" value="1"/>
</dbReference>
<dbReference type="InterPro" id="IPR002912">
    <property type="entry name" value="ACT_dom"/>
</dbReference>
<dbReference type="GO" id="GO:0009094">
    <property type="term" value="P:L-phenylalanine biosynthetic process"/>
    <property type="evidence" value="ECO:0007669"/>
    <property type="project" value="UniProtKB-UniPathway"/>
</dbReference>
<dbReference type="Proteomes" id="UP000287247">
    <property type="component" value="Unassembled WGS sequence"/>
</dbReference>
<evidence type="ECO:0000313" key="13">
    <source>
        <dbReference type="EMBL" id="GBF78933.1"/>
    </source>
</evidence>
<dbReference type="CDD" id="cd13630">
    <property type="entry name" value="PBP2_PDT_1"/>
    <property type="match status" value="1"/>
</dbReference>
<dbReference type="FunFam" id="3.40.190.10:FF:000034">
    <property type="entry name" value="Chorismate mutase/prephenate dehydratase"/>
    <property type="match status" value="1"/>
</dbReference>
<dbReference type="EC" id="4.2.1.51" evidence="2 10"/>
<dbReference type="Pfam" id="PF01842">
    <property type="entry name" value="ACT"/>
    <property type="match status" value="1"/>
</dbReference>
<comment type="caution">
    <text evidence="13">The sequence shown here is derived from an EMBL/GenBank/DDBJ whole genome shotgun (WGS) entry which is preliminary data.</text>
</comment>
<proteinExistence type="predicted"/>
<evidence type="ECO:0000256" key="2">
    <source>
        <dbReference type="ARBA" id="ARBA00013147"/>
    </source>
</evidence>
<name>A0A401ICB5_APHSA</name>
<accession>A0A401ICB5</accession>
<keyword evidence="5 10" id="KW-0057">Aromatic amino acid biosynthesis</keyword>
<protein>
    <recommendedName>
        <fullName evidence="3 10">Prephenate dehydratase</fullName>
        <shortName evidence="10">PDT</shortName>
        <ecNumber evidence="2 10">4.2.1.51</ecNumber>
    </recommendedName>
</protein>
<dbReference type="GO" id="GO:0005737">
    <property type="term" value="C:cytoplasm"/>
    <property type="evidence" value="ECO:0007669"/>
    <property type="project" value="TreeGrafter"/>
</dbReference>
<dbReference type="GO" id="GO:0004664">
    <property type="term" value="F:prephenate dehydratase activity"/>
    <property type="evidence" value="ECO:0007669"/>
    <property type="project" value="UniProtKB-UniRule"/>
</dbReference>
<evidence type="ECO:0000256" key="7">
    <source>
        <dbReference type="ARBA" id="ARBA00023239"/>
    </source>
</evidence>
<dbReference type="PROSITE" id="PS51171">
    <property type="entry name" value="PREPHENATE_DEHYDR_3"/>
    <property type="match status" value="1"/>
</dbReference>
<keyword evidence="4 10" id="KW-0028">Amino-acid biosynthesis</keyword>
<keyword evidence="6 10" id="KW-0584">Phenylalanine biosynthesis</keyword>
<dbReference type="InterPro" id="IPR001086">
    <property type="entry name" value="Preph_deHydtase"/>
</dbReference>
<comment type="pathway">
    <text evidence="1 10">Amino-acid biosynthesis; L-phenylalanine biosynthesis; phenylpyruvate from prephenate: step 1/1.</text>
</comment>
<dbReference type="PANTHER" id="PTHR21022">
    <property type="entry name" value="PREPHENATE DEHYDRATASE P PROTEIN"/>
    <property type="match status" value="1"/>
</dbReference>
<evidence type="ECO:0000259" key="11">
    <source>
        <dbReference type="PROSITE" id="PS51171"/>
    </source>
</evidence>
<evidence type="ECO:0000259" key="12">
    <source>
        <dbReference type="PROSITE" id="PS51671"/>
    </source>
</evidence>
<dbReference type="CDD" id="cd04905">
    <property type="entry name" value="ACT_CM-PDT"/>
    <property type="match status" value="1"/>
</dbReference>
<evidence type="ECO:0000256" key="1">
    <source>
        <dbReference type="ARBA" id="ARBA00004741"/>
    </source>
</evidence>
<dbReference type="Pfam" id="PF00800">
    <property type="entry name" value="PDT"/>
    <property type="match status" value="1"/>
</dbReference>
<evidence type="ECO:0000313" key="14">
    <source>
        <dbReference type="Proteomes" id="UP000287247"/>
    </source>
</evidence>
<dbReference type="PROSITE" id="PS00858">
    <property type="entry name" value="PREPHENATE_DEHYDR_2"/>
    <property type="match status" value="1"/>
</dbReference>
<dbReference type="SUPFAM" id="SSF53850">
    <property type="entry name" value="Periplasmic binding protein-like II"/>
    <property type="match status" value="1"/>
</dbReference>
<dbReference type="PROSITE" id="PS51671">
    <property type="entry name" value="ACT"/>
    <property type="match status" value="1"/>
</dbReference>
<evidence type="ECO:0000256" key="5">
    <source>
        <dbReference type="ARBA" id="ARBA00023141"/>
    </source>
</evidence>
<reference evidence="14" key="1">
    <citation type="submission" date="2017-05" db="EMBL/GenBank/DDBJ databases">
        <title>Physiological properties and genetic analysis related to exopolysaccharide production of fresh-water unicellular cyanobacterium Aphanothece sacrum, Suizenji Nori, that has been cultured as a food source in Japan.</title>
        <authorList>
            <person name="Kanesaki Y."/>
            <person name="Yoshikawa S."/>
            <person name="Ohki K."/>
        </authorList>
    </citation>
    <scope>NUCLEOTIDE SEQUENCE [LARGE SCALE GENOMIC DNA]</scope>
    <source>
        <strain evidence="14">FPU1</strain>
    </source>
</reference>
<sequence length="288" mass="31558">MVISLAHLGPTGTNAETAAIAYAHWLEQQQGQKSILCPCPSIAQTLFAVAKGETQRAVVPVENSTEGSVATTLDTLWQLDDLKIQQELVLPISHALLSRGSSLEGIKTVYSHPQALAQCQSWLERHLPSVSLIPTNSTTEALSEINLQPTSGAIAAPRASKLYDLPILANHINDYPDNCTRFWVLERTPTTRGQSRVSLAFSVPENVPGVLVKPLEVLARRHINLSRIESRPTKRSLGEYLFFLDLEGSTENDCIPDALKELAGYTEVLKIFGSYSVVSFTQADIDRL</sequence>
<dbReference type="Gene3D" id="3.40.190.10">
    <property type="entry name" value="Periplasmic binding protein-like II"/>
    <property type="match status" value="2"/>
</dbReference>
<dbReference type="PANTHER" id="PTHR21022:SF19">
    <property type="entry name" value="PREPHENATE DEHYDRATASE-RELATED"/>
    <property type="match status" value="1"/>
</dbReference>
<keyword evidence="7 10" id="KW-0456">Lyase</keyword>
<comment type="catalytic activity">
    <reaction evidence="8 10">
        <text>prephenate + H(+) = 3-phenylpyruvate + CO2 + H2O</text>
        <dbReference type="Rhea" id="RHEA:21648"/>
        <dbReference type="ChEBI" id="CHEBI:15377"/>
        <dbReference type="ChEBI" id="CHEBI:15378"/>
        <dbReference type="ChEBI" id="CHEBI:16526"/>
        <dbReference type="ChEBI" id="CHEBI:18005"/>
        <dbReference type="ChEBI" id="CHEBI:29934"/>
        <dbReference type="EC" id="4.2.1.51"/>
    </reaction>
</comment>
<feature type="domain" description="ACT" evidence="12">
    <location>
        <begin position="199"/>
        <end position="276"/>
    </location>
</feature>
<evidence type="ECO:0000256" key="9">
    <source>
        <dbReference type="PIRSR" id="PIRSR001500-2"/>
    </source>
</evidence>
<evidence type="ECO:0000256" key="4">
    <source>
        <dbReference type="ARBA" id="ARBA00022605"/>
    </source>
</evidence>
<feature type="site" description="Essential for prephenate dehydratase activity" evidence="9">
    <location>
        <position position="180"/>
    </location>
</feature>
<dbReference type="InterPro" id="IPR008242">
    <property type="entry name" value="Chor_mutase/pphenate_deHydtase"/>
</dbReference>
<dbReference type="InterPro" id="IPR045865">
    <property type="entry name" value="ACT-like_dom_sf"/>
</dbReference>
<keyword evidence="14" id="KW-1185">Reference proteome</keyword>
<evidence type="ECO:0000256" key="10">
    <source>
        <dbReference type="RuleBase" id="RU361254"/>
    </source>
</evidence>
<dbReference type="Gene3D" id="3.30.70.260">
    <property type="match status" value="1"/>
</dbReference>